<keyword evidence="2" id="KW-1185">Reference proteome</keyword>
<reference evidence="1" key="1">
    <citation type="submission" date="2023-02" db="EMBL/GenBank/DDBJ databases">
        <title>Colletotrichum kahawae CIFC_Que2 genome sequencing and assembly.</title>
        <authorList>
            <person name="Baroncelli R."/>
        </authorList>
    </citation>
    <scope>NUCLEOTIDE SEQUENCE</scope>
    <source>
        <strain evidence="1">CIFC_Que2</strain>
    </source>
</reference>
<name>A0AAD9XYP3_COLKA</name>
<comment type="caution">
    <text evidence="1">The sequence shown here is derived from an EMBL/GenBank/DDBJ whole genome shotgun (WGS) entry which is preliminary data.</text>
</comment>
<sequence length="378" mass="43944">MDKPNNNGHLQLTGLPVEILRIILSHSVDIISLDSTVHSCGTLFHAFYAFPAPIITAVIHREIGKDLLFEAVRFARALDFSRSRHRATVVANAAFAEFLRRDQESPHQLRWTLPGACFVTHLDRIVKSSSLRIESEILARIQSIHPHMEMRPASSTELPRIQRALYRFETYRFLFPARRDYDFDYSDDDSDNINVLDDEMKAQMLFLAASPPWENEQLGCIHESLWRLVAPAYNDLALHSIEWEGRRRPARDYGDACIEYLLSGGLKEIHEISLCNTWAKRYDLLGYDQPHRPVRDFRGFLRKTFDYYEGYCLIKYPPTTGAHKDTHYPVGQDTTEQGSQRTWDWLIERWPEQPNFEARKRVAVVIETTRLRACGYVF</sequence>
<proteinExistence type="predicted"/>
<protein>
    <submittedName>
        <fullName evidence="1">Uncharacterized protein</fullName>
    </submittedName>
</protein>
<accession>A0AAD9XYP3</accession>
<dbReference type="EMBL" id="VYYT01000854">
    <property type="protein sequence ID" value="KAK2728998.1"/>
    <property type="molecule type" value="Genomic_DNA"/>
</dbReference>
<gene>
    <name evidence="1" type="ORF">CKAH01_10569</name>
</gene>
<dbReference type="Proteomes" id="UP001281614">
    <property type="component" value="Unassembled WGS sequence"/>
</dbReference>
<dbReference type="AlphaFoldDB" id="A0AAD9XYP3"/>
<evidence type="ECO:0000313" key="2">
    <source>
        <dbReference type="Proteomes" id="UP001281614"/>
    </source>
</evidence>
<organism evidence="1 2">
    <name type="scientific">Colletotrichum kahawae</name>
    <name type="common">Coffee berry disease fungus</name>
    <dbReference type="NCBI Taxonomy" id="34407"/>
    <lineage>
        <taxon>Eukaryota</taxon>
        <taxon>Fungi</taxon>
        <taxon>Dikarya</taxon>
        <taxon>Ascomycota</taxon>
        <taxon>Pezizomycotina</taxon>
        <taxon>Sordariomycetes</taxon>
        <taxon>Hypocreomycetidae</taxon>
        <taxon>Glomerellales</taxon>
        <taxon>Glomerellaceae</taxon>
        <taxon>Colletotrichum</taxon>
        <taxon>Colletotrichum gloeosporioides species complex</taxon>
    </lineage>
</organism>
<evidence type="ECO:0000313" key="1">
    <source>
        <dbReference type="EMBL" id="KAK2728998.1"/>
    </source>
</evidence>